<dbReference type="Proteomes" id="UP001254165">
    <property type="component" value="Unassembled WGS sequence"/>
</dbReference>
<evidence type="ECO:0000256" key="5">
    <source>
        <dbReference type="ARBA" id="ARBA00023284"/>
    </source>
</evidence>
<evidence type="ECO:0000259" key="6">
    <source>
        <dbReference type="PROSITE" id="PS51352"/>
    </source>
</evidence>
<accession>A0ABU3NKI4</accession>
<dbReference type="RefSeq" id="WP_315624908.1">
    <property type="nucleotide sequence ID" value="NZ_JAUHMF010000001.1"/>
</dbReference>
<dbReference type="InterPro" id="IPR050553">
    <property type="entry name" value="Thioredoxin_ResA/DsbE_sf"/>
</dbReference>
<keyword evidence="3" id="KW-0735">Signal-anchor</keyword>
<reference evidence="7 8" key="1">
    <citation type="submission" date="2023-07" db="EMBL/GenBank/DDBJ databases">
        <title>Novel species of Thermanaerothrix with wide hydrolytic capabilities.</title>
        <authorList>
            <person name="Zayulina K.S."/>
            <person name="Podosokorskaya O.A."/>
            <person name="Elcheninov A.G."/>
        </authorList>
    </citation>
    <scope>NUCLEOTIDE SEQUENCE [LARGE SCALE GENOMIC DNA]</scope>
    <source>
        <strain evidence="7 8">4228-RoL</strain>
    </source>
</reference>
<dbReference type="Pfam" id="PF00578">
    <property type="entry name" value="AhpC-TSA"/>
    <property type="match status" value="1"/>
</dbReference>
<evidence type="ECO:0000256" key="4">
    <source>
        <dbReference type="ARBA" id="ARBA00023157"/>
    </source>
</evidence>
<dbReference type="PROSITE" id="PS51352">
    <property type="entry name" value="THIOREDOXIN_2"/>
    <property type="match status" value="1"/>
</dbReference>
<evidence type="ECO:0000256" key="3">
    <source>
        <dbReference type="ARBA" id="ARBA00022968"/>
    </source>
</evidence>
<dbReference type="EMBL" id="JAUHMF010000001">
    <property type="protein sequence ID" value="MDT8896845.1"/>
    <property type="molecule type" value="Genomic_DNA"/>
</dbReference>
<protein>
    <submittedName>
        <fullName evidence="7">TlpA disulfide reductase family protein</fullName>
    </submittedName>
</protein>
<gene>
    <name evidence="7" type="ORF">QYE77_01085</name>
</gene>
<keyword evidence="2" id="KW-0201">Cytochrome c-type biogenesis</keyword>
<organism evidence="7 8">
    <name type="scientific">Thermanaerothrix solaris</name>
    <dbReference type="NCBI Taxonomy" id="3058434"/>
    <lineage>
        <taxon>Bacteria</taxon>
        <taxon>Bacillati</taxon>
        <taxon>Chloroflexota</taxon>
        <taxon>Anaerolineae</taxon>
        <taxon>Anaerolineales</taxon>
        <taxon>Anaerolineaceae</taxon>
        <taxon>Thermanaerothrix</taxon>
    </lineage>
</organism>
<dbReference type="InterPro" id="IPR000866">
    <property type="entry name" value="AhpC/TSA"/>
</dbReference>
<dbReference type="PANTHER" id="PTHR42852:SF6">
    <property type="entry name" value="THIOL:DISULFIDE INTERCHANGE PROTEIN DSBE"/>
    <property type="match status" value="1"/>
</dbReference>
<feature type="domain" description="Thioredoxin" evidence="6">
    <location>
        <begin position="1"/>
        <end position="136"/>
    </location>
</feature>
<evidence type="ECO:0000256" key="2">
    <source>
        <dbReference type="ARBA" id="ARBA00022748"/>
    </source>
</evidence>
<dbReference type="InterPro" id="IPR013766">
    <property type="entry name" value="Thioredoxin_domain"/>
</dbReference>
<dbReference type="PANTHER" id="PTHR42852">
    <property type="entry name" value="THIOL:DISULFIDE INTERCHANGE PROTEIN DSBE"/>
    <property type="match status" value="1"/>
</dbReference>
<evidence type="ECO:0000313" key="8">
    <source>
        <dbReference type="Proteomes" id="UP001254165"/>
    </source>
</evidence>
<dbReference type="CDD" id="cd02966">
    <property type="entry name" value="TlpA_like_family"/>
    <property type="match status" value="1"/>
</dbReference>
<evidence type="ECO:0000313" key="7">
    <source>
        <dbReference type="EMBL" id="MDT8896845.1"/>
    </source>
</evidence>
<name>A0ABU3NKI4_9CHLR</name>
<keyword evidence="3" id="KW-0812">Transmembrane</keyword>
<dbReference type="Gene3D" id="3.40.30.10">
    <property type="entry name" value="Glutaredoxin"/>
    <property type="match status" value="1"/>
</dbReference>
<proteinExistence type="predicted"/>
<comment type="subcellular location">
    <subcellularLocation>
        <location evidence="1">Cell envelope</location>
    </subcellularLocation>
</comment>
<comment type="caution">
    <text evidence="7">The sequence shown here is derived from an EMBL/GenBank/DDBJ whole genome shotgun (WGS) entry which is preliminary data.</text>
</comment>
<keyword evidence="5" id="KW-0676">Redox-active center</keyword>
<keyword evidence="8" id="KW-1185">Reference proteome</keyword>
<dbReference type="InterPro" id="IPR036249">
    <property type="entry name" value="Thioredoxin-like_sf"/>
</dbReference>
<dbReference type="SUPFAM" id="SSF52833">
    <property type="entry name" value="Thioredoxin-like"/>
    <property type="match status" value="1"/>
</dbReference>
<evidence type="ECO:0000256" key="1">
    <source>
        <dbReference type="ARBA" id="ARBA00004196"/>
    </source>
</evidence>
<keyword evidence="4" id="KW-1015">Disulfide bond</keyword>
<sequence length="138" mass="15432">MGYSVPDFKLSSLDGKATSLIDFRGHPLILNFWASWCDPCREEMPLLQQVYEDLGDRIFVVGINYAESSSHVLSFTHTIEVTFPILLDSKGEVTERYQIAGFPTTFFVSSEGKLVAYHLGELTSDALSSYLQMLGVEP</sequence>